<organism evidence="2 3">
    <name type="scientific">Granulicella sibirica</name>
    <dbReference type="NCBI Taxonomy" id="2479048"/>
    <lineage>
        <taxon>Bacteria</taxon>
        <taxon>Pseudomonadati</taxon>
        <taxon>Acidobacteriota</taxon>
        <taxon>Terriglobia</taxon>
        <taxon>Terriglobales</taxon>
        <taxon>Acidobacteriaceae</taxon>
        <taxon>Granulicella</taxon>
    </lineage>
</organism>
<comment type="caution">
    <text evidence="2">The sequence shown here is derived from an EMBL/GenBank/DDBJ whole genome shotgun (WGS) entry which is preliminary data.</text>
</comment>
<reference evidence="3" key="2">
    <citation type="submission" date="2019-02" db="EMBL/GenBank/DDBJ databases">
        <title>Granulicella sibirica sp. nov., a psychrotolerant acidobacterium isolated from an organic soil layer in forested tundra, West Siberia.</title>
        <authorList>
            <person name="Oshkin I.Y."/>
            <person name="Kulichevskaya I.S."/>
            <person name="Rijpstra W.I.C."/>
            <person name="Sinninghe Damste J.S."/>
            <person name="Rakitin A.L."/>
            <person name="Ravin N.V."/>
            <person name="Dedysh S.N."/>
        </authorList>
    </citation>
    <scope>NUCLEOTIDE SEQUENCE [LARGE SCALE GENOMIC DNA]</scope>
    <source>
        <strain evidence="3">AF10</strain>
    </source>
</reference>
<accession>A0A4Q0T2Q1</accession>
<evidence type="ECO:0000313" key="3">
    <source>
        <dbReference type="Proteomes" id="UP000289437"/>
    </source>
</evidence>
<keyword evidence="3" id="KW-1185">Reference proteome</keyword>
<reference evidence="2 3" key="1">
    <citation type="submission" date="2018-11" db="EMBL/GenBank/DDBJ databases">
        <authorList>
            <person name="Mardanov A.V."/>
            <person name="Ravin N.V."/>
            <person name="Dedysh S.N."/>
        </authorList>
    </citation>
    <scope>NUCLEOTIDE SEQUENCE [LARGE SCALE GENOMIC DNA]</scope>
    <source>
        <strain evidence="2 3">AF10</strain>
    </source>
</reference>
<gene>
    <name evidence="2" type="ORF">GRAN_1203</name>
</gene>
<dbReference type="EMBL" id="RDSM01000001">
    <property type="protein sequence ID" value="RXH57893.1"/>
    <property type="molecule type" value="Genomic_DNA"/>
</dbReference>
<feature type="transmembrane region" description="Helical" evidence="1">
    <location>
        <begin position="12"/>
        <end position="36"/>
    </location>
</feature>
<sequence>MSSYCFTSYQSLVVALLLLVEYLNPIASFGLLPAGLKPIYEKYR</sequence>
<dbReference type="Proteomes" id="UP000289437">
    <property type="component" value="Unassembled WGS sequence"/>
</dbReference>
<keyword evidence="1" id="KW-0472">Membrane</keyword>
<dbReference type="AlphaFoldDB" id="A0A4Q0T2Q1"/>
<name>A0A4Q0T2Q1_9BACT</name>
<evidence type="ECO:0000256" key="1">
    <source>
        <dbReference type="SAM" id="Phobius"/>
    </source>
</evidence>
<proteinExistence type="predicted"/>
<keyword evidence="1" id="KW-0812">Transmembrane</keyword>
<evidence type="ECO:0000313" key="2">
    <source>
        <dbReference type="EMBL" id="RXH57893.1"/>
    </source>
</evidence>
<protein>
    <submittedName>
        <fullName evidence="2">Uncharacterized protein</fullName>
    </submittedName>
</protein>
<keyword evidence="1" id="KW-1133">Transmembrane helix</keyword>